<dbReference type="PANTHER" id="PTHR46532:SF11">
    <property type="entry name" value="DYNEIN AXONEMAL HEAVY CHAIN 12"/>
    <property type="match status" value="1"/>
</dbReference>
<dbReference type="AlphaFoldDB" id="B4GQL7"/>
<sequence>MTSSSAVEDEHLTDSDLSDDEERNVEQRQEEQRVETPRPVYSDEELHQLVEFIQRMCVLSCLDHRDWHENSMDTIRRWLLEVNEPLLTVSYDGSTLTACLGFPTAYITDMSYFRREPNEIFSVEAFHDEIQFGTVHSDVDGCLLHVLEWLYMPFFRNYPEWNDTVRQRFCSSMDRFLGFLTGMHYQIGGMAVLYVPYVIKQLGGGDEEGSAGVGKVDRQLVKSLEGIALYWTTQIRTLLGDCTLTVPHDLVTVRDEFEFWEYRYEVLQGINAQLAQSDVDKVFRVLRQSNSVHMPQVDDLIASAKMELVQSLSNIKYLHLLIEPCSKIDLSNSPAELTKLLPRIIHLVRYIWLNSEYYNTRELITGLFRNLSNQIIMFCTQQTKVQEILEGRPRFGIEICNMSIDCCLVYKGIYEEISSQHSQVGWQLDEGIIFNHVDAFVERLNDVIDICESMIVFGRLDENETIPRAEFGGSRGEELDRIAANVENKFLQTLKKLQRCSGSQSIILNVHREDWYDLVAMYRTNVQHLEETVQRLIFNVFQHVCNVEEALEGLQALLFYSYRHRGTLRKTFLREVSRLWRMFSQEMDATSRKLLECRQQQESWLSHHVSRALNYRINLERLTWLRNRLKNAEWLPTVKEAAATLAKFDSLRKEYERESHQAYEDWQTACCGWSADLNQRLERYLIIRSKQARGLLECNIDPAVVEICEQAQHFERLGFPIPSTIKKFYERCECLRSVYNSVTQLCLSYNRILMGLTDRERKLFRPLVLACDRHLAPGIFKFTYGADLSEQSFFEDCGEFIQDFQQIVHIYKRANRGVARCCEKICDTTLLRFNFMGAVDISVLQQQLSGWLASSGDTLRNYYNNILELLSAFSRQFHLVKDEMSAEWILYVNGLDDMLANALMTSARSSLTKLYEALHRDEDMAPAPILVLESDVKDGRIVFSPDMDEIATVLCGVIDNIRCMLDQFPRLGYKLRLPKTAQRQGFAGVFREDQECSELMRSIQAEISKQRQEMESYQEQWNHHRMLWETTEEQFTERLMKSARTAGVFEGGIEHYSALADDVSFVDAITNVYFILINQNALKSTILDWIEKWQALNIKMLLDHATNWMRGTYRYMRRNERNVLKVPRTIRETVAAKQLFERLIQELPLKQATFTPMLELFVLLHKYQVNLAEKTHEQVLGLESAWLHYLQTLSEADEMLDNEGDENKLELAKQAEKFKFILKEFLEDFYSKLPKK</sequence>
<dbReference type="EMBL" id="CH479187">
    <property type="protein sequence ID" value="EDW39889.1"/>
    <property type="molecule type" value="Genomic_DNA"/>
</dbReference>
<dbReference type="eggNOG" id="KOG3595">
    <property type="taxonomic scope" value="Eukaryota"/>
</dbReference>
<dbReference type="Pfam" id="PF08385">
    <property type="entry name" value="DHC_N1"/>
    <property type="match status" value="1"/>
</dbReference>
<dbReference type="GO" id="GO:0051959">
    <property type="term" value="F:dynein light intermediate chain binding"/>
    <property type="evidence" value="ECO:0007669"/>
    <property type="project" value="InterPro"/>
</dbReference>
<feature type="domain" description="Dynein axonemal heavy chain 2/5/8 coiled-coil" evidence="3">
    <location>
        <begin position="1096"/>
        <end position="1214"/>
    </location>
</feature>
<dbReference type="OrthoDB" id="447173at2759"/>
<evidence type="ECO:0000259" key="2">
    <source>
        <dbReference type="Pfam" id="PF08385"/>
    </source>
</evidence>
<name>B4GQL7_DROPE</name>
<dbReference type="Proteomes" id="UP000008744">
    <property type="component" value="Unassembled WGS sequence"/>
</dbReference>
<proteinExistence type="predicted"/>
<feature type="compositionally biased region" description="Basic and acidic residues" evidence="1">
    <location>
        <begin position="24"/>
        <end position="36"/>
    </location>
</feature>
<dbReference type="InterPro" id="IPR056759">
    <property type="entry name" value="DYH2-5-8_CC"/>
</dbReference>
<evidence type="ECO:0000313" key="4">
    <source>
        <dbReference type="EMBL" id="EDW39889.1"/>
    </source>
</evidence>
<evidence type="ECO:0000259" key="3">
    <source>
        <dbReference type="Pfam" id="PF25007"/>
    </source>
</evidence>
<evidence type="ECO:0000313" key="5">
    <source>
        <dbReference type="Proteomes" id="UP000008744"/>
    </source>
</evidence>
<dbReference type="PANTHER" id="PTHR46532">
    <property type="entry name" value="MALE FERTILITY FACTOR KL5"/>
    <property type="match status" value="1"/>
</dbReference>
<evidence type="ECO:0000256" key="1">
    <source>
        <dbReference type="SAM" id="MobiDB-lite"/>
    </source>
</evidence>
<dbReference type="STRING" id="7234.B4GQL7"/>
<feature type="region of interest" description="Disordered" evidence="1">
    <location>
        <begin position="1"/>
        <end position="40"/>
    </location>
</feature>
<dbReference type="InterPro" id="IPR026983">
    <property type="entry name" value="DHC"/>
</dbReference>
<dbReference type="GO" id="GO:0007018">
    <property type="term" value="P:microtubule-based movement"/>
    <property type="evidence" value="ECO:0007669"/>
    <property type="project" value="InterPro"/>
</dbReference>
<protein>
    <submittedName>
        <fullName evidence="4">GL14108</fullName>
    </submittedName>
</protein>
<dbReference type="SMR" id="B4GQL7"/>
<gene>
    <name evidence="4" type="primary">Dper\GL14108</name>
    <name evidence="4" type="ORF">Dper_GL14108</name>
</gene>
<dbReference type="PhylomeDB" id="B4GQL7"/>
<feature type="domain" description="Dynein heavy chain tail" evidence="2">
    <location>
        <begin position="221"/>
        <end position="783"/>
    </location>
</feature>
<reference evidence="4 5" key="1">
    <citation type="journal article" date="2007" name="Nature">
        <title>Evolution of genes and genomes on the Drosophila phylogeny.</title>
        <authorList>
            <consortium name="Drosophila 12 Genomes Consortium"/>
            <person name="Clark A.G."/>
            <person name="Eisen M.B."/>
            <person name="Smith D.R."/>
            <person name="Bergman C.M."/>
            <person name="Oliver B."/>
            <person name="Markow T.A."/>
            <person name="Kaufman T.C."/>
            <person name="Kellis M."/>
            <person name="Gelbart W."/>
            <person name="Iyer V.N."/>
            <person name="Pollard D.A."/>
            <person name="Sackton T.B."/>
            <person name="Larracuente A.M."/>
            <person name="Singh N.D."/>
            <person name="Abad J.P."/>
            <person name="Abt D.N."/>
            <person name="Adryan B."/>
            <person name="Aguade M."/>
            <person name="Akashi H."/>
            <person name="Anderson W.W."/>
            <person name="Aquadro C.F."/>
            <person name="Ardell D.H."/>
            <person name="Arguello R."/>
            <person name="Artieri C.G."/>
            <person name="Barbash D.A."/>
            <person name="Barker D."/>
            <person name="Barsanti P."/>
            <person name="Batterham P."/>
            <person name="Batzoglou S."/>
            <person name="Begun D."/>
            <person name="Bhutkar A."/>
            <person name="Blanco E."/>
            <person name="Bosak S.A."/>
            <person name="Bradley R.K."/>
            <person name="Brand A.D."/>
            <person name="Brent M.R."/>
            <person name="Brooks A.N."/>
            <person name="Brown R.H."/>
            <person name="Butlin R.K."/>
            <person name="Caggese C."/>
            <person name="Calvi B.R."/>
            <person name="Bernardo de Carvalho A."/>
            <person name="Caspi A."/>
            <person name="Castrezana S."/>
            <person name="Celniker S.E."/>
            <person name="Chang J.L."/>
            <person name="Chapple C."/>
            <person name="Chatterji S."/>
            <person name="Chinwalla A."/>
            <person name="Civetta A."/>
            <person name="Clifton S.W."/>
            <person name="Comeron J.M."/>
            <person name="Costello J.C."/>
            <person name="Coyne J.A."/>
            <person name="Daub J."/>
            <person name="David R.G."/>
            <person name="Delcher A.L."/>
            <person name="Delehaunty K."/>
            <person name="Do C.B."/>
            <person name="Ebling H."/>
            <person name="Edwards K."/>
            <person name="Eickbush T."/>
            <person name="Evans J.D."/>
            <person name="Filipski A."/>
            <person name="Findeiss S."/>
            <person name="Freyhult E."/>
            <person name="Fulton L."/>
            <person name="Fulton R."/>
            <person name="Garcia A.C."/>
            <person name="Gardiner A."/>
            <person name="Garfield D.A."/>
            <person name="Garvin B.E."/>
            <person name="Gibson G."/>
            <person name="Gilbert D."/>
            <person name="Gnerre S."/>
            <person name="Godfrey J."/>
            <person name="Good R."/>
            <person name="Gotea V."/>
            <person name="Gravely B."/>
            <person name="Greenberg A.J."/>
            <person name="Griffiths-Jones S."/>
            <person name="Gross S."/>
            <person name="Guigo R."/>
            <person name="Gustafson E.A."/>
            <person name="Haerty W."/>
            <person name="Hahn M.W."/>
            <person name="Halligan D.L."/>
            <person name="Halpern A.L."/>
            <person name="Halter G.M."/>
            <person name="Han M.V."/>
            <person name="Heger A."/>
            <person name="Hillier L."/>
            <person name="Hinrichs A.S."/>
            <person name="Holmes I."/>
            <person name="Hoskins R.A."/>
            <person name="Hubisz M.J."/>
            <person name="Hultmark D."/>
            <person name="Huntley M.A."/>
            <person name="Jaffe D.B."/>
            <person name="Jagadeeshan S."/>
            <person name="Jeck W.R."/>
            <person name="Johnson J."/>
            <person name="Jones C.D."/>
            <person name="Jordan W.C."/>
            <person name="Karpen G.H."/>
            <person name="Kataoka E."/>
            <person name="Keightley P.D."/>
            <person name="Kheradpour P."/>
            <person name="Kirkness E.F."/>
            <person name="Koerich L.B."/>
            <person name="Kristiansen K."/>
            <person name="Kudrna D."/>
            <person name="Kulathinal R.J."/>
            <person name="Kumar S."/>
            <person name="Kwok R."/>
            <person name="Lander E."/>
            <person name="Langley C.H."/>
            <person name="Lapoint R."/>
            <person name="Lazzaro B.P."/>
            <person name="Lee S.J."/>
            <person name="Levesque L."/>
            <person name="Li R."/>
            <person name="Lin C.F."/>
            <person name="Lin M.F."/>
            <person name="Lindblad-Toh K."/>
            <person name="Llopart A."/>
            <person name="Long M."/>
            <person name="Low L."/>
            <person name="Lozovsky E."/>
            <person name="Lu J."/>
            <person name="Luo M."/>
            <person name="Machado C.A."/>
            <person name="Makalowski W."/>
            <person name="Marzo M."/>
            <person name="Matsuda M."/>
            <person name="Matzkin L."/>
            <person name="McAllister B."/>
            <person name="McBride C.S."/>
            <person name="McKernan B."/>
            <person name="McKernan K."/>
            <person name="Mendez-Lago M."/>
            <person name="Minx P."/>
            <person name="Mollenhauer M.U."/>
            <person name="Montooth K."/>
            <person name="Mount S.M."/>
            <person name="Mu X."/>
            <person name="Myers E."/>
            <person name="Negre B."/>
            <person name="Newfeld S."/>
            <person name="Nielsen R."/>
            <person name="Noor M.A."/>
            <person name="O'Grady P."/>
            <person name="Pachter L."/>
            <person name="Papaceit M."/>
            <person name="Parisi M.J."/>
            <person name="Parisi M."/>
            <person name="Parts L."/>
            <person name="Pedersen J.S."/>
            <person name="Pesole G."/>
            <person name="Phillippy A.M."/>
            <person name="Ponting C.P."/>
            <person name="Pop M."/>
            <person name="Porcelli D."/>
            <person name="Powell J.R."/>
            <person name="Prohaska S."/>
            <person name="Pruitt K."/>
            <person name="Puig M."/>
            <person name="Quesneville H."/>
            <person name="Ram K.R."/>
            <person name="Rand D."/>
            <person name="Rasmussen M.D."/>
            <person name="Reed L.K."/>
            <person name="Reenan R."/>
            <person name="Reily A."/>
            <person name="Remington K.A."/>
            <person name="Rieger T.T."/>
            <person name="Ritchie M.G."/>
            <person name="Robin C."/>
            <person name="Rogers Y.H."/>
            <person name="Rohde C."/>
            <person name="Rozas J."/>
            <person name="Rubenfield M.J."/>
            <person name="Ruiz A."/>
            <person name="Russo S."/>
            <person name="Salzberg S.L."/>
            <person name="Sanchez-Gracia A."/>
            <person name="Saranga D.J."/>
            <person name="Sato H."/>
            <person name="Schaeffer S.W."/>
            <person name="Schatz M.C."/>
            <person name="Schlenke T."/>
            <person name="Schwartz R."/>
            <person name="Segarra C."/>
            <person name="Singh R.S."/>
            <person name="Sirot L."/>
            <person name="Sirota M."/>
            <person name="Sisneros N.B."/>
            <person name="Smith C.D."/>
            <person name="Smith T.F."/>
            <person name="Spieth J."/>
            <person name="Stage D.E."/>
            <person name="Stark A."/>
            <person name="Stephan W."/>
            <person name="Strausberg R.L."/>
            <person name="Strempel S."/>
            <person name="Sturgill D."/>
            <person name="Sutton G."/>
            <person name="Sutton G.G."/>
            <person name="Tao W."/>
            <person name="Teichmann S."/>
            <person name="Tobari Y.N."/>
            <person name="Tomimura Y."/>
            <person name="Tsolas J.M."/>
            <person name="Valente V.L."/>
            <person name="Venter E."/>
            <person name="Venter J.C."/>
            <person name="Vicario S."/>
            <person name="Vieira F.G."/>
            <person name="Vilella A.J."/>
            <person name="Villasante A."/>
            <person name="Walenz B."/>
            <person name="Wang J."/>
            <person name="Wasserman M."/>
            <person name="Watts T."/>
            <person name="Wilson D."/>
            <person name="Wilson R.K."/>
            <person name="Wing R.A."/>
            <person name="Wolfner M.F."/>
            <person name="Wong A."/>
            <person name="Wong G.K."/>
            <person name="Wu C.I."/>
            <person name="Wu G."/>
            <person name="Yamamoto D."/>
            <person name="Yang H.P."/>
            <person name="Yang S.P."/>
            <person name="Yorke J.A."/>
            <person name="Yoshida K."/>
            <person name="Zdobnov E."/>
            <person name="Zhang P."/>
            <person name="Zhang Y."/>
            <person name="Zimin A.V."/>
            <person name="Baldwin J."/>
            <person name="Abdouelleil A."/>
            <person name="Abdulkadir J."/>
            <person name="Abebe A."/>
            <person name="Abera B."/>
            <person name="Abreu J."/>
            <person name="Acer S.C."/>
            <person name="Aftuck L."/>
            <person name="Alexander A."/>
            <person name="An P."/>
            <person name="Anderson E."/>
            <person name="Anderson S."/>
            <person name="Arachi H."/>
            <person name="Azer M."/>
            <person name="Bachantsang P."/>
            <person name="Barry A."/>
            <person name="Bayul T."/>
            <person name="Berlin A."/>
            <person name="Bessette D."/>
            <person name="Bloom T."/>
            <person name="Blye J."/>
            <person name="Boguslavskiy L."/>
            <person name="Bonnet C."/>
            <person name="Boukhgalter B."/>
            <person name="Bourzgui I."/>
            <person name="Brown A."/>
            <person name="Cahill P."/>
            <person name="Channer S."/>
            <person name="Cheshatsang Y."/>
            <person name="Chuda L."/>
            <person name="Citroen M."/>
            <person name="Collymore A."/>
            <person name="Cooke P."/>
            <person name="Costello M."/>
            <person name="D'Aco K."/>
            <person name="Daza R."/>
            <person name="De Haan G."/>
            <person name="DeGray S."/>
            <person name="DeMaso C."/>
            <person name="Dhargay N."/>
            <person name="Dooley K."/>
            <person name="Dooley E."/>
            <person name="Doricent M."/>
            <person name="Dorje P."/>
            <person name="Dorjee K."/>
            <person name="Dupes A."/>
            <person name="Elong R."/>
            <person name="Falk J."/>
            <person name="Farina A."/>
            <person name="Faro S."/>
            <person name="Ferguson D."/>
            <person name="Fisher S."/>
            <person name="Foley C.D."/>
            <person name="Franke A."/>
            <person name="Friedrich D."/>
            <person name="Gadbois L."/>
            <person name="Gearin G."/>
            <person name="Gearin C.R."/>
            <person name="Giannoukos G."/>
            <person name="Goode T."/>
            <person name="Graham J."/>
            <person name="Grandbois E."/>
            <person name="Grewal S."/>
            <person name="Gyaltsen K."/>
            <person name="Hafez N."/>
            <person name="Hagos B."/>
            <person name="Hall J."/>
            <person name="Henson C."/>
            <person name="Hollinger A."/>
            <person name="Honan T."/>
            <person name="Huard M.D."/>
            <person name="Hughes L."/>
            <person name="Hurhula B."/>
            <person name="Husby M.E."/>
            <person name="Kamat A."/>
            <person name="Kanga B."/>
            <person name="Kashin S."/>
            <person name="Khazanovich D."/>
            <person name="Kisner P."/>
            <person name="Lance K."/>
            <person name="Lara M."/>
            <person name="Lee W."/>
            <person name="Lennon N."/>
            <person name="Letendre F."/>
            <person name="LeVine R."/>
            <person name="Lipovsky A."/>
            <person name="Liu X."/>
            <person name="Liu J."/>
            <person name="Liu S."/>
            <person name="Lokyitsang T."/>
            <person name="Lokyitsang Y."/>
            <person name="Lubonja R."/>
            <person name="Lui A."/>
            <person name="MacDonald P."/>
            <person name="Magnisalis V."/>
            <person name="Maru K."/>
            <person name="Matthews C."/>
            <person name="McCusker W."/>
            <person name="McDonough S."/>
            <person name="Mehta T."/>
            <person name="Meldrim J."/>
            <person name="Meneus L."/>
            <person name="Mihai O."/>
            <person name="Mihalev A."/>
            <person name="Mihova T."/>
            <person name="Mittelman R."/>
            <person name="Mlenga V."/>
            <person name="Montmayeur A."/>
            <person name="Mulrain L."/>
            <person name="Navidi A."/>
            <person name="Naylor J."/>
            <person name="Negash T."/>
            <person name="Nguyen T."/>
            <person name="Nguyen N."/>
            <person name="Nicol R."/>
            <person name="Norbu C."/>
            <person name="Norbu N."/>
            <person name="Novod N."/>
            <person name="O'Neill B."/>
            <person name="Osman S."/>
            <person name="Markiewicz E."/>
            <person name="Oyono O.L."/>
            <person name="Patti C."/>
            <person name="Phunkhang P."/>
            <person name="Pierre F."/>
            <person name="Priest M."/>
            <person name="Raghuraman S."/>
            <person name="Rege F."/>
            <person name="Reyes R."/>
            <person name="Rise C."/>
            <person name="Rogov P."/>
            <person name="Ross K."/>
            <person name="Ryan E."/>
            <person name="Settipalli S."/>
            <person name="Shea T."/>
            <person name="Sherpa N."/>
            <person name="Shi L."/>
            <person name="Shih D."/>
            <person name="Sparrow T."/>
            <person name="Spaulding J."/>
            <person name="Stalker J."/>
            <person name="Stange-Thomann N."/>
            <person name="Stavropoulos S."/>
            <person name="Stone C."/>
            <person name="Strader C."/>
            <person name="Tesfaye S."/>
            <person name="Thomson T."/>
            <person name="Thoulutsang Y."/>
            <person name="Thoulutsang D."/>
            <person name="Topham K."/>
            <person name="Topping I."/>
            <person name="Tsamla T."/>
            <person name="Vassiliev H."/>
            <person name="Vo A."/>
            <person name="Wangchuk T."/>
            <person name="Wangdi T."/>
            <person name="Weiand M."/>
            <person name="Wilkinson J."/>
            <person name="Wilson A."/>
            <person name="Yadav S."/>
            <person name="Young G."/>
            <person name="Yu Q."/>
            <person name="Zembek L."/>
            <person name="Zhong D."/>
            <person name="Zimmer A."/>
            <person name="Zwirko Z."/>
            <person name="Jaffe D.B."/>
            <person name="Alvarez P."/>
            <person name="Brockman W."/>
            <person name="Butler J."/>
            <person name="Chin C."/>
            <person name="Gnerre S."/>
            <person name="Grabherr M."/>
            <person name="Kleber M."/>
            <person name="Mauceli E."/>
            <person name="MacCallum I."/>
        </authorList>
    </citation>
    <scope>NUCLEOTIDE SEQUENCE [LARGE SCALE GENOMIC DNA]</scope>
    <source>
        <strain evidence="5">MSH-3 / Tucson 14011-0111.49</strain>
    </source>
</reference>
<dbReference type="HOGENOM" id="CLU_268088_0_0_1"/>
<dbReference type="GO" id="GO:0005858">
    <property type="term" value="C:axonemal dynein complex"/>
    <property type="evidence" value="ECO:0007669"/>
    <property type="project" value="TreeGrafter"/>
</dbReference>
<dbReference type="GO" id="GO:0045505">
    <property type="term" value="F:dynein intermediate chain binding"/>
    <property type="evidence" value="ECO:0007669"/>
    <property type="project" value="InterPro"/>
</dbReference>
<dbReference type="InterPro" id="IPR013594">
    <property type="entry name" value="Dynein_heavy_tail"/>
</dbReference>
<dbReference type="KEGG" id="dpe:6595463"/>
<dbReference type="OMA" id="DHRDWHE"/>
<keyword evidence="5" id="KW-1185">Reference proteome</keyword>
<accession>B4GQL7</accession>
<dbReference type="Pfam" id="PF25007">
    <property type="entry name" value="DYH2-5-8_CC"/>
    <property type="match status" value="1"/>
</dbReference>
<organism evidence="5">
    <name type="scientific">Drosophila persimilis</name>
    <name type="common">Fruit fly</name>
    <dbReference type="NCBI Taxonomy" id="7234"/>
    <lineage>
        <taxon>Eukaryota</taxon>
        <taxon>Metazoa</taxon>
        <taxon>Ecdysozoa</taxon>
        <taxon>Arthropoda</taxon>
        <taxon>Hexapoda</taxon>
        <taxon>Insecta</taxon>
        <taxon>Pterygota</taxon>
        <taxon>Neoptera</taxon>
        <taxon>Endopterygota</taxon>
        <taxon>Diptera</taxon>
        <taxon>Brachycera</taxon>
        <taxon>Muscomorpha</taxon>
        <taxon>Ephydroidea</taxon>
        <taxon>Drosophilidae</taxon>
        <taxon>Drosophila</taxon>
        <taxon>Sophophora</taxon>
    </lineage>
</organism>